<organism evidence="4 5">
    <name type="scientific">Mycoplasma crocodyli (strain ATCC 51981 / MP145)</name>
    <dbReference type="NCBI Taxonomy" id="512564"/>
    <lineage>
        <taxon>Bacteria</taxon>
        <taxon>Bacillati</taxon>
        <taxon>Mycoplasmatota</taxon>
        <taxon>Mollicutes</taxon>
        <taxon>Mycoplasmataceae</taxon>
        <taxon>Mycoplasma</taxon>
    </lineage>
</organism>
<dbReference type="PANTHER" id="PTHR30308:SF2">
    <property type="entry name" value="SSRA-BINDING PROTEIN"/>
    <property type="match status" value="1"/>
</dbReference>
<dbReference type="EMBL" id="CP001991">
    <property type="protein sequence ID" value="ADE19693.1"/>
    <property type="molecule type" value="Genomic_DNA"/>
</dbReference>
<dbReference type="InterPro" id="IPR020081">
    <property type="entry name" value="SsrA-bd_prot_CS"/>
</dbReference>
<evidence type="ECO:0000256" key="2">
    <source>
        <dbReference type="ARBA" id="ARBA00022884"/>
    </source>
</evidence>
<protein>
    <recommendedName>
        <fullName evidence="3">SsrA-binding protein</fullName>
    </recommendedName>
    <alternativeName>
        <fullName evidence="3">Small protein B</fullName>
    </alternativeName>
</protein>
<comment type="function">
    <text evidence="3">Required for rescue of stalled ribosomes mediated by trans-translation. Binds to transfer-messenger RNA (tmRNA), required for stable association of tmRNA with ribosomes. tmRNA and SmpB together mimic tRNA shape, replacing the anticodon stem-loop with SmpB. tmRNA is encoded by the ssrA gene; the 2 termini fold to resemble tRNA(Ala) and it encodes a 'tag peptide', a short internal open reading frame. During trans-translation Ala-aminoacylated tmRNA acts like a tRNA, entering the A-site of stalled ribosomes, displacing the stalled mRNA. The ribosome then switches to translate the ORF on the tmRNA; the nascent peptide is terminated with the 'tag peptide' encoded by the tmRNA and targeted for degradation. The ribosome is freed to recommence translation, which seems to be the essential function of trans-translation.</text>
</comment>
<dbReference type="PROSITE" id="PS01317">
    <property type="entry name" value="SSRP"/>
    <property type="match status" value="1"/>
</dbReference>
<keyword evidence="1 3" id="KW-0963">Cytoplasm</keyword>
<comment type="similarity">
    <text evidence="3">Belongs to the SmpB family.</text>
</comment>
<dbReference type="STRING" id="512564.MCRO_0086"/>
<dbReference type="GO" id="GO:0070930">
    <property type="term" value="P:trans-translation-dependent protein tagging"/>
    <property type="evidence" value="ECO:0007669"/>
    <property type="project" value="TreeGrafter"/>
</dbReference>
<dbReference type="RefSeq" id="WP_013054469.1">
    <property type="nucleotide sequence ID" value="NC_014014.1"/>
</dbReference>
<dbReference type="CDD" id="cd09294">
    <property type="entry name" value="SmpB"/>
    <property type="match status" value="1"/>
</dbReference>
<evidence type="ECO:0000313" key="5">
    <source>
        <dbReference type="Proteomes" id="UP000001845"/>
    </source>
</evidence>
<comment type="subcellular location">
    <subcellularLocation>
        <location evidence="3">Cytoplasm</location>
    </subcellularLocation>
    <text evidence="3">The tmRNA-SmpB complex associates with stalled 70S ribosomes.</text>
</comment>
<dbReference type="eggNOG" id="COG0691">
    <property type="taxonomic scope" value="Bacteria"/>
</dbReference>
<dbReference type="HAMAP" id="MF_00023">
    <property type="entry name" value="SmpB"/>
    <property type="match status" value="1"/>
</dbReference>
<dbReference type="SUPFAM" id="SSF74982">
    <property type="entry name" value="Small protein B (SmpB)"/>
    <property type="match status" value="1"/>
</dbReference>
<dbReference type="GO" id="GO:0005829">
    <property type="term" value="C:cytosol"/>
    <property type="evidence" value="ECO:0007669"/>
    <property type="project" value="TreeGrafter"/>
</dbReference>
<keyword evidence="5" id="KW-1185">Reference proteome</keyword>
<sequence length="146" mass="17453">MKIIADNKKERRNYEIFELYEAGIVLEGWEVKSARANKVSLNNSYCSINKEQMWLNESHFSQYMLVKCNEVRERKLLLHKEEIKKIKFKCESKQLTIIPTKIYFKKDKIKVEIALAKGLKKFDKREKIAKEEVQKNIKKKIMNALR</sequence>
<reference key="2">
    <citation type="submission" date="2010-03" db="EMBL/GenBank/DDBJ databases">
        <authorList>
            <person name="Ma Z."/>
            <person name="Wang X."/>
            <person name="Liu H."/>
        </authorList>
    </citation>
    <scope>NUCLEOTIDE SEQUENCE</scope>
    <source>
        <strain>MP145</strain>
    </source>
</reference>
<reference evidence="4 5" key="3">
    <citation type="journal article" date="2011" name="J. Bacteriol.">
        <title>Genome sequences of Mycoplasma alligatoris A21JP2T and Mycoplasma crocodyli MP145T.</title>
        <authorList>
            <person name="Brown D.R."/>
            <person name="Farmerie W.G."/>
            <person name="May M."/>
            <person name="Benders G.A."/>
            <person name="Durkin A.S."/>
            <person name="Hlavinka K."/>
            <person name="Hostetler J."/>
            <person name="Jackson J."/>
            <person name="Johnson J."/>
            <person name="Miller R.H."/>
            <person name="Paralanov V."/>
            <person name="Radune D."/>
            <person name="Szczypinski B."/>
            <person name="Glass J.I."/>
        </authorList>
    </citation>
    <scope>NUCLEOTIDE SEQUENCE [LARGE SCALE GENOMIC DNA]</scope>
    <source>
        <strain evidence="5">ATCC 51981 / MP145</strain>
    </source>
</reference>
<accession>D5E4S1</accession>
<reference evidence="5" key="1">
    <citation type="submission" date="2010-03" db="EMBL/GenBank/DDBJ databases">
        <title>The complete genome of Mycoplasma crocodyli MP145.</title>
        <authorList>
            <person name="Glass J.I."/>
            <person name="Durkin A.S."/>
            <person name="Hostetler J."/>
            <person name="Jackson J."/>
            <person name="Johnson J."/>
            <person name="May M.A."/>
            <person name="Paralanov V."/>
            <person name="Radune D."/>
            <person name="Szczypinski B."/>
            <person name="Brown D.R."/>
        </authorList>
    </citation>
    <scope>NUCLEOTIDE SEQUENCE [LARGE SCALE GENOMIC DNA]</scope>
    <source>
        <strain evidence="5">ATCC 51981 / MP145</strain>
    </source>
</reference>
<dbReference type="NCBIfam" id="NF003843">
    <property type="entry name" value="PRK05422.1"/>
    <property type="match status" value="1"/>
</dbReference>
<dbReference type="NCBIfam" id="TIGR00086">
    <property type="entry name" value="smpB"/>
    <property type="match status" value="1"/>
</dbReference>
<dbReference type="PANTHER" id="PTHR30308">
    <property type="entry name" value="TMRNA-BINDING COMPONENT OF TRANS-TRANSLATION TAGGING COMPLEX"/>
    <property type="match status" value="1"/>
</dbReference>
<keyword evidence="2 3" id="KW-0694">RNA-binding</keyword>
<gene>
    <name evidence="3 4" type="primary">smpB</name>
    <name evidence="4" type="ordered locus">MCRO_0086</name>
</gene>
<dbReference type="GO" id="GO:0070929">
    <property type="term" value="P:trans-translation"/>
    <property type="evidence" value="ECO:0007669"/>
    <property type="project" value="UniProtKB-UniRule"/>
</dbReference>
<name>D5E4S1_MYCCM</name>
<evidence type="ECO:0000313" key="4">
    <source>
        <dbReference type="EMBL" id="ADE19693.1"/>
    </source>
</evidence>
<dbReference type="GO" id="GO:0003723">
    <property type="term" value="F:RNA binding"/>
    <property type="evidence" value="ECO:0007669"/>
    <property type="project" value="UniProtKB-UniRule"/>
</dbReference>
<dbReference type="OrthoDB" id="9805462at2"/>
<dbReference type="InterPro" id="IPR023620">
    <property type="entry name" value="SmpB"/>
</dbReference>
<dbReference type="Gene3D" id="2.40.280.10">
    <property type="match status" value="1"/>
</dbReference>
<dbReference type="KEGG" id="mcd:MCRO_0086"/>
<proteinExistence type="inferred from homology"/>
<dbReference type="Proteomes" id="UP000001845">
    <property type="component" value="Chromosome"/>
</dbReference>
<dbReference type="Pfam" id="PF01668">
    <property type="entry name" value="SmpB"/>
    <property type="match status" value="1"/>
</dbReference>
<dbReference type="InterPro" id="IPR000037">
    <property type="entry name" value="SsrA-bd_prot"/>
</dbReference>
<dbReference type="AlphaFoldDB" id="D5E4S1"/>
<evidence type="ECO:0000256" key="3">
    <source>
        <dbReference type="HAMAP-Rule" id="MF_00023"/>
    </source>
</evidence>
<evidence type="ECO:0000256" key="1">
    <source>
        <dbReference type="ARBA" id="ARBA00022490"/>
    </source>
</evidence>
<dbReference type="HOGENOM" id="CLU_108953_3_1_14"/>